<comment type="caution">
    <text evidence="2">The sequence shown here is derived from an EMBL/GenBank/DDBJ whole genome shotgun (WGS) entry which is preliminary data.</text>
</comment>
<dbReference type="Proteomes" id="UP000663852">
    <property type="component" value="Unassembled WGS sequence"/>
</dbReference>
<gene>
    <name evidence="2" type="ORF">EDS130_LOCUS42063</name>
    <name evidence="1" type="ORF">XAT740_LOCUS33040</name>
</gene>
<dbReference type="Proteomes" id="UP000663828">
    <property type="component" value="Unassembled WGS sequence"/>
</dbReference>
<proteinExistence type="predicted"/>
<dbReference type="OrthoDB" id="10027082at2759"/>
<evidence type="ECO:0000313" key="1">
    <source>
        <dbReference type="EMBL" id="CAF1380331.1"/>
    </source>
</evidence>
<organism evidence="2 4">
    <name type="scientific">Adineta ricciae</name>
    <name type="common">Rotifer</name>
    <dbReference type="NCBI Taxonomy" id="249248"/>
    <lineage>
        <taxon>Eukaryota</taxon>
        <taxon>Metazoa</taxon>
        <taxon>Spiralia</taxon>
        <taxon>Gnathifera</taxon>
        <taxon>Rotifera</taxon>
        <taxon>Eurotatoria</taxon>
        <taxon>Bdelloidea</taxon>
        <taxon>Adinetida</taxon>
        <taxon>Adinetidae</taxon>
        <taxon>Adineta</taxon>
    </lineage>
</organism>
<keyword evidence="3" id="KW-1185">Reference proteome</keyword>
<dbReference type="EMBL" id="CAJNOJ010000590">
    <property type="protein sequence ID" value="CAF1491658.1"/>
    <property type="molecule type" value="Genomic_DNA"/>
</dbReference>
<evidence type="ECO:0000313" key="4">
    <source>
        <dbReference type="Proteomes" id="UP000663852"/>
    </source>
</evidence>
<dbReference type="EMBL" id="CAJNOR010003126">
    <property type="protein sequence ID" value="CAF1380331.1"/>
    <property type="molecule type" value="Genomic_DNA"/>
</dbReference>
<sequence length="414" mass="48305">MTDTSEIVMCIVCSEHIPSTATCSGCSKDFCRNHFNDHRNGLLEDLRDVRDYHNQLSQSLQDRMNSVGNSSPNYENLHLIDQINEWEKRTIDRVSTIAEEARVTVQSFINPTEQYGIHKKRLATMMEEFERQEKTECYVETDIDDWTNQLDQLKVYLDRLSKMKTQPPVLQIEDIELSDTIKILFPRQVSQEGSILQEIDIQLQATLEKLISLSLFSEQGVQLSPRMNQLMMNMLNKTLKRLKREFVEFQEQTFSKWKRKLSLEYELMEVLQHLLLTLSQTLVRQLHKELSRKEIQGKILMKLDELGLNKKMILSTLEKPLFNLTLKVLEKSLEELKERDKLLHLNSKRLEDVVLVLVLELLVGLHYELNKKGIKSKLPDANQQNELKELVKDKIARWLQESSSSSSESDGESD</sequence>
<evidence type="ECO:0000313" key="3">
    <source>
        <dbReference type="Proteomes" id="UP000663828"/>
    </source>
</evidence>
<name>A0A815SM92_ADIRI</name>
<dbReference type="AlphaFoldDB" id="A0A815SM92"/>
<reference evidence="2" key="1">
    <citation type="submission" date="2021-02" db="EMBL/GenBank/DDBJ databases">
        <authorList>
            <person name="Nowell W R."/>
        </authorList>
    </citation>
    <scope>NUCLEOTIDE SEQUENCE</scope>
</reference>
<accession>A0A815SM92</accession>
<protein>
    <submittedName>
        <fullName evidence="2">Uncharacterized protein</fullName>
    </submittedName>
</protein>
<evidence type="ECO:0000313" key="2">
    <source>
        <dbReference type="EMBL" id="CAF1491658.1"/>
    </source>
</evidence>